<keyword evidence="8" id="KW-1185">Reference proteome</keyword>
<name>A0A7X2PC61_9SPIO</name>
<protein>
    <submittedName>
        <fullName evidence="7">Lysoplasmalogenase</fullName>
    </submittedName>
</protein>
<evidence type="ECO:0000256" key="1">
    <source>
        <dbReference type="ARBA" id="ARBA00004141"/>
    </source>
</evidence>
<dbReference type="Proteomes" id="UP000460549">
    <property type="component" value="Unassembled WGS sequence"/>
</dbReference>
<dbReference type="RefSeq" id="WP_154425137.1">
    <property type="nucleotide sequence ID" value="NZ_VUNN01000007.1"/>
</dbReference>
<evidence type="ECO:0000313" key="8">
    <source>
        <dbReference type="Proteomes" id="UP000460549"/>
    </source>
</evidence>
<evidence type="ECO:0000256" key="6">
    <source>
        <dbReference type="SAM" id="Phobius"/>
    </source>
</evidence>
<keyword evidence="4 6" id="KW-1133">Transmembrane helix</keyword>
<dbReference type="GO" id="GO:0016020">
    <property type="term" value="C:membrane"/>
    <property type="evidence" value="ECO:0007669"/>
    <property type="project" value="UniProtKB-SubCell"/>
</dbReference>
<reference evidence="7 8" key="1">
    <citation type="submission" date="2019-08" db="EMBL/GenBank/DDBJ databases">
        <title>In-depth cultivation of the pig gut microbiome towards novel bacterial diversity and tailored functional studies.</title>
        <authorList>
            <person name="Wylensek D."/>
            <person name="Hitch T.C.A."/>
            <person name="Clavel T."/>
        </authorList>
    </citation>
    <scope>NUCLEOTIDE SEQUENCE [LARGE SCALE GENOMIC DNA]</scope>
    <source>
        <strain evidence="7 8">NM-380-WT-3C1</strain>
    </source>
</reference>
<feature type="transmembrane region" description="Helical" evidence="6">
    <location>
        <begin position="86"/>
        <end position="108"/>
    </location>
</feature>
<dbReference type="GO" id="GO:0016787">
    <property type="term" value="F:hydrolase activity"/>
    <property type="evidence" value="ECO:0007669"/>
    <property type="project" value="TreeGrafter"/>
</dbReference>
<accession>A0A7X2PC61</accession>
<dbReference type="Pfam" id="PF07947">
    <property type="entry name" value="YhhN"/>
    <property type="match status" value="1"/>
</dbReference>
<organism evidence="7 8">
    <name type="scientific">Bullifex porci</name>
    <dbReference type="NCBI Taxonomy" id="2606638"/>
    <lineage>
        <taxon>Bacteria</taxon>
        <taxon>Pseudomonadati</taxon>
        <taxon>Spirochaetota</taxon>
        <taxon>Spirochaetia</taxon>
        <taxon>Spirochaetales</taxon>
        <taxon>Spirochaetaceae</taxon>
        <taxon>Bullifex</taxon>
    </lineage>
</organism>
<dbReference type="AlphaFoldDB" id="A0A7X2PC61"/>
<feature type="transmembrane region" description="Helical" evidence="6">
    <location>
        <begin position="31"/>
        <end position="50"/>
    </location>
</feature>
<evidence type="ECO:0000256" key="3">
    <source>
        <dbReference type="ARBA" id="ARBA00022692"/>
    </source>
</evidence>
<keyword evidence="3 6" id="KW-0812">Transmembrane</keyword>
<dbReference type="EMBL" id="VUNN01000007">
    <property type="protein sequence ID" value="MSU06162.1"/>
    <property type="molecule type" value="Genomic_DNA"/>
</dbReference>
<evidence type="ECO:0000313" key="7">
    <source>
        <dbReference type="EMBL" id="MSU06162.1"/>
    </source>
</evidence>
<feature type="transmembrane region" description="Helical" evidence="6">
    <location>
        <begin position="149"/>
        <end position="169"/>
    </location>
</feature>
<dbReference type="PANTHER" id="PTHR31885:SF6">
    <property type="entry name" value="GH04784P"/>
    <property type="match status" value="1"/>
</dbReference>
<comment type="similarity">
    <text evidence="2">Belongs to the TMEM86 family.</text>
</comment>
<dbReference type="InterPro" id="IPR012506">
    <property type="entry name" value="TMEM86B-like"/>
</dbReference>
<sequence length="226" mass="24986">MIITLLLIIVGLILQSLFIKAEIDGKMKAAVILKGTASLMFVLLGVFLITSKITMYGDLILKGLIFGMFGDILLNLRYLVPEQKGSSVFGLGVISFIVGHIFYIAALVDLGGTGILLYSLIFTIIISVIVVLLMKKHIPIEKKYIRVCSYIYIIVVVAMLSSAISLILVKGYSFKYTSFLVGALLFLISDIFTVYYSFAKQSNLQKALNLYIYYLAQILIALTLAL</sequence>
<dbReference type="PANTHER" id="PTHR31885">
    <property type="entry name" value="GH04784P"/>
    <property type="match status" value="1"/>
</dbReference>
<evidence type="ECO:0000256" key="4">
    <source>
        <dbReference type="ARBA" id="ARBA00022989"/>
    </source>
</evidence>
<comment type="caution">
    <text evidence="7">The sequence shown here is derived from an EMBL/GenBank/DDBJ whole genome shotgun (WGS) entry which is preliminary data.</text>
</comment>
<gene>
    <name evidence="7" type="ORF">FYJ80_05145</name>
</gene>
<keyword evidence="5 6" id="KW-0472">Membrane</keyword>
<feature type="transmembrane region" description="Helical" evidence="6">
    <location>
        <begin position="115"/>
        <end position="134"/>
    </location>
</feature>
<comment type="subcellular location">
    <subcellularLocation>
        <location evidence="1">Membrane</location>
        <topology evidence="1">Multi-pass membrane protein</topology>
    </subcellularLocation>
</comment>
<feature type="transmembrane region" description="Helical" evidence="6">
    <location>
        <begin position="176"/>
        <end position="196"/>
    </location>
</feature>
<evidence type="ECO:0000256" key="2">
    <source>
        <dbReference type="ARBA" id="ARBA00007375"/>
    </source>
</evidence>
<proteinExistence type="inferred from homology"/>
<feature type="transmembrane region" description="Helical" evidence="6">
    <location>
        <begin position="208"/>
        <end position="225"/>
    </location>
</feature>
<evidence type="ECO:0000256" key="5">
    <source>
        <dbReference type="ARBA" id="ARBA00023136"/>
    </source>
</evidence>